<evidence type="ECO:0000313" key="10">
    <source>
        <dbReference type="Proteomes" id="UP000199399"/>
    </source>
</evidence>
<dbReference type="RefSeq" id="WP_093743466.1">
    <property type="nucleotide sequence ID" value="NZ_FNBP01000009.1"/>
</dbReference>
<evidence type="ECO:0000256" key="1">
    <source>
        <dbReference type="ARBA" id="ARBA00022553"/>
    </source>
</evidence>
<accession>A0A1G7VKT5</accession>
<dbReference type="CDD" id="cd17537">
    <property type="entry name" value="REC_FixJ"/>
    <property type="match status" value="1"/>
</dbReference>
<dbReference type="FunFam" id="3.40.50.2300:FF:000018">
    <property type="entry name" value="DNA-binding transcriptional regulator NtrC"/>
    <property type="match status" value="1"/>
</dbReference>
<evidence type="ECO:0000256" key="2">
    <source>
        <dbReference type="ARBA" id="ARBA00023012"/>
    </source>
</evidence>
<keyword evidence="3" id="KW-0805">Transcription regulation</keyword>
<dbReference type="CDD" id="cd06170">
    <property type="entry name" value="LuxR_C_like"/>
    <property type="match status" value="1"/>
</dbReference>
<dbReference type="AlphaFoldDB" id="A0A1G7VKT5"/>
<dbReference type="OrthoDB" id="9782655at2"/>
<dbReference type="GO" id="GO:0000160">
    <property type="term" value="P:phosphorelay signal transduction system"/>
    <property type="evidence" value="ECO:0007669"/>
    <property type="project" value="UniProtKB-KW"/>
</dbReference>
<protein>
    <submittedName>
        <fullName evidence="9">Two-component response regulator, FixJ family, consists of REC and HTH domains</fullName>
    </submittedName>
</protein>
<feature type="domain" description="Response regulatory" evidence="8">
    <location>
        <begin position="24"/>
        <end position="138"/>
    </location>
</feature>
<dbReference type="SUPFAM" id="SSF52172">
    <property type="entry name" value="CheY-like"/>
    <property type="match status" value="1"/>
</dbReference>
<dbReference type="EMBL" id="FNBP01000009">
    <property type="protein sequence ID" value="SDG59530.1"/>
    <property type="molecule type" value="Genomic_DNA"/>
</dbReference>
<evidence type="ECO:0000256" key="5">
    <source>
        <dbReference type="ARBA" id="ARBA00023163"/>
    </source>
</evidence>
<dbReference type="PROSITE" id="PS50110">
    <property type="entry name" value="RESPONSE_REGULATORY"/>
    <property type="match status" value="1"/>
</dbReference>
<dbReference type="InterPro" id="IPR016032">
    <property type="entry name" value="Sig_transdc_resp-reg_C-effctor"/>
</dbReference>
<organism evidence="9 10">
    <name type="scientific">Sulfitobacter delicatus</name>
    <dbReference type="NCBI Taxonomy" id="218672"/>
    <lineage>
        <taxon>Bacteria</taxon>
        <taxon>Pseudomonadati</taxon>
        <taxon>Pseudomonadota</taxon>
        <taxon>Alphaproteobacteria</taxon>
        <taxon>Rhodobacterales</taxon>
        <taxon>Roseobacteraceae</taxon>
        <taxon>Sulfitobacter</taxon>
    </lineage>
</organism>
<dbReference type="Gene3D" id="3.40.50.2300">
    <property type="match status" value="1"/>
</dbReference>
<feature type="domain" description="HTH luxR-type" evidence="7">
    <location>
        <begin position="154"/>
        <end position="219"/>
    </location>
</feature>
<dbReference type="PRINTS" id="PR00038">
    <property type="entry name" value="HTHLUXR"/>
</dbReference>
<dbReference type="InterPro" id="IPR011006">
    <property type="entry name" value="CheY-like_superfamily"/>
</dbReference>
<evidence type="ECO:0000256" key="6">
    <source>
        <dbReference type="PROSITE-ProRule" id="PRU00169"/>
    </source>
</evidence>
<dbReference type="InterPro" id="IPR001789">
    <property type="entry name" value="Sig_transdc_resp-reg_receiver"/>
</dbReference>
<dbReference type="SMART" id="SM00448">
    <property type="entry name" value="REC"/>
    <property type="match status" value="1"/>
</dbReference>
<dbReference type="PROSITE" id="PS00622">
    <property type="entry name" value="HTH_LUXR_1"/>
    <property type="match status" value="1"/>
</dbReference>
<keyword evidence="10" id="KW-1185">Reference proteome</keyword>
<dbReference type="SUPFAM" id="SSF46894">
    <property type="entry name" value="C-terminal effector domain of the bipartite response regulators"/>
    <property type="match status" value="1"/>
</dbReference>
<keyword evidence="4" id="KW-0238">DNA-binding</keyword>
<dbReference type="GO" id="GO:0003677">
    <property type="term" value="F:DNA binding"/>
    <property type="evidence" value="ECO:0007669"/>
    <property type="project" value="UniProtKB-KW"/>
</dbReference>
<dbReference type="STRING" id="218672.SAMN04489759_10982"/>
<evidence type="ECO:0000256" key="4">
    <source>
        <dbReference type="ARBA" id="ARBA00023125"/>
    </source>
</evidence>
<evidence type="ECO:0000256" key="3">
    <source>
        <dbReference type="ARBA" id="ARBA00023015"/>
    </source>
</evidence>
<dbReference type="PROSITE" id="PS50043">
    <property type="entry name" value="HTH_LUXR_2"/>
    <property type="match status" value="1"/>
</dbReference>
<dbReference type="PANTHER" id="PTHR44688">
    <property type="entry name" value="DNA-BINDING TRANSCRIPTIONAL ACTIVATOR DEVR_DOSR"/>
    <property type="match status" value="1"/>
</dbReference>
<dbReference type="InterPro" id="IPR036388">
    <property type="entry name" value="WH-like_DNA-bd_sf"/>
</dbReference>
<evidence type="ECO:0000259" key="8">
    <source>
        <dbReference type="PROSITE" id="PS50110"/>
    </source>
</evidence>
<gene>
    <name evidence="9" type="ORF">SAMN04489759_10982</name>
</gene>
<reference evidence="10" key="1">
    <citation type="submission" date="2016-10" db="EMBL/GenBank/DDBJ databases">
        <authorList>
            <person name="Varghese N."/>
            <person name="Submissions S."/>
        </authorList>
    </citation>
    <scope>NUCLEOTIDE SEQUENCE [LARGE SCALE GENOMIC DNA]</scope>
    <source>
        <strain evidence="10">DSM 16477</strain>
    </source>
</reference>
<sequence>MRREPVSQCASRSSYRSKTIENAIVYVVDDDAAVRESLVWLLGSVGLRTVAFGGAAEFLDAFDDKGVCCLVSDVRMPGMSGLELQKALVARGLEMPVILMTAFGDVSTAVKAMKAGAVDFIEKPFSNQDMLDLINAALQADAERRQSNAAVEENAQMLARLTPQEHRVYKRVVAGKSNREIGAEMDISVKTVEVHRARVMRKLEAGSVADLVRFHLAAGAGEPENSG</sequence>
<dbReference type="PANTHER" id="PTHR44688:SF16">
    <property type="entry name" value="DNA-BINDING TRANSCRIPTIONAL ACTIVATOR DEVR_DOSR"/>
    <property type="match status" value="1"/>
</dbReference>
<evidence type="ECO:0000313" key="9">
    <source>
        <dbReference type="EMBL" id="SDG59530.1"/>
    </source>
</evidence>
<dbReference type="Proteomes" id="UP000199399">
    <property type="component" value="Unassembled WGS sequence"/>
</dbReference>
<keyword evidence="2" id="KW-0902">Two-component regulatory system</keyword>
<evidence type="ECO:0000259" key="7">
    <source>
        <dbReference type="PROSITE" id="PS50043"/>
    </source>
</evidence>
<keyword evidence="5" id="KW-0804">Transcription</keyword>
<name>A0A1G7VKT5_9RHOB</name>
<dbReference type="InterPro" id="IPR000792">
    <property type="entry name" value="Tscrpt_reg_LuxR_C"/>
</dbReference>
<dbReference type="Pfam" id="PF00196">
    <property type="entry name" value="GerE"/>
    <property type="match status" value="1"/>
</dbReference>
<dbReference type="GO" id="GO:0006355">
    <property type="term" value="P:regulation of DNA-templated transcription"/>
    <property type="evidence" value="ECO:0007669"/>
    <property type="project" value="InterPro"/>
</dbReference>
<proteinExistence type="predicted"/>
<feature type="modified residue" description="4-aspartylphosphate" evidence="6">
    <location>
        <position position="73"/>
    </location>
</feature>
<keyword evidence="1 6" id="KW-0597">Phosphoprotein</keyword>
<dbReference type="Gene3D" id="1.10.10.10">
    <property type="entry name" value="Winged helix-like DNA-binding domain superfamily/Winged helix DNA-binding domain"/>
    <property type="match status" value="1"/>
</dbReference>
<dbReference type="Pfam" id="PF00072">
    <property type="entry name" value="Response_reg"/>
    <property type="match status" value="1"/>
</dbReference>
<dbReference type="SMART" id="SM00421">
    <property type="entry name" value="HTH_LUXR"/>
    <property type="match status" value="1"/>
</dbReference>